<evidence type="ECO:0000256" key="2">
    <source>
        <dbReference type="SAM" id="Phobius"/>
    </source>
</evidence>
<protein>
    <submittedName>
        <fullName evidence="3">Uncharacterized protein</fullName>
    </submittedName>
</protein>
<gene>
    <name evidence="3" type="ORF">K9B37_14030</name>
</gene>
<keyword evidence="2" id="KW-0812">Transmembrane</keyword>
<comment type="caution">
    <text evidence="3">The sequence shown here is derived from an EMBL/GenBank/DDBJ whole genome shotgun (WGS) entry which is preliminary data.</text>
</comment>
<evidence type="ECO:0000313" key="4">
    <source>
        <dbReference type="Proteomes" id="UP000704176"/>
    </source>
</evidence>
<keyword evidence="4" id="KW-1185">Reference proteome</keyword>
<proteinExistence type="predicted"/>
<dbReference type="Proteomes" id="UP000704176">
    <property type="component" value="Unassembled WGS sequence"/>
</dbReference>
<sequence length="116" mass="12373">MPPTYTIRPVASPPPSENPTAAMLKADIDSGRTGDKNPVFDPGLSPLGTDDEAAGTPPSAMCVALARRYENLVRWSRETWPIDAPHHEDGFPTVFAGSIVAIGAILACGIWYVRAI</sequence>
<accession>A0ABS7VQA8</accession>
<evidence type="ECO:0000313" key="3">
    <source>
        <dbReference type="EMBL" id="MBZ6077394.1"/>
    </source>
</evidence>
<dbReference type="EMBL" id="JAIRBM010000009">
    <property type="protein sequence ID" value="MBZ6077394.1"/>
    <property type="molecule type" value="Genomic_DNA"/>
</dbReference>
<evidence type="ECO:0000256" key="1">
    <source>
        <dbReference type="SAM" id="MobiDB-lite"/>
    </source>
</evidence>
<feature type="transmembrane region" description="Helical" evidence="2">
    <location>
        <begin position="94"/>
        <end position="113"/>
    </location>
</feature>
<feature type="compositionally biased region" description="Basic and acidic residues" evidence="1">
    <location>
        <begin position="26"/>
        <end position="35"/>
    </location>
</feature>
<feature type="region of interest" description="Disordered" evidence="1">
    <location>
        <begin position="1"/>
        <end position="56"/>
    </location>
</feature>
<reference evidence="3 4" key="1">
    <citation type="submission" date="2021-09" db="EMBL/GenBank/DDBJ databases">
        <title>The complete genome sequence of a new microorganism.</title>
        <authorList>
            <person name="Zi Z."/>
        </authorList>
    </citation>
    <scope>NUCLEOTIDE SEQUENCE [LARGE SCALE GENOMIC DNA]</scope>
    <source>
        <strain evidence="3 4">WGZ8</strain>
    </source>
</reference>
<keyword evidence="2" id="KW-1133">Transmembrane helix</keyword>
<keyword evidence="2" id="KW-0472">Membrane</keyword>
<organism evidence="3 4">
    <name type="scientific">Microvirga puerhi</name>
    <dbReference type="NCBI Taxonomy" id="2876078"/>
    <lineage>
        <taxon>Bacteria</taxon>
        <taxon>Pseudomonadati</taxon>
        <taxon>Pseudomonadota</taxon>
        <taxon>Alphaproteobacteria</taxon>
        <taxon>Hyphomicrobiales</taxon>
        <taxon>Methylobacteriaceae</taxon>
        <taxon>Microvirga</taxon>
    </lineage>
</organism>
<name>A0ABS7VQA8_9HYPH</name>